<evidence type="ECO:0000313" key="4">
    <source>
        <dbReference type="Proteomes" id="UP000218231"/>
    </source>
</evidence>
<accession>A0A2A2LXQ6</accession>
<feature type="chain" id="PRO_5012697258" evidence="2">
    <location>
        <begin position="19"/>
        <end position="355"/>
    </location>
</feature>
<organism evidence="3 4">
    <name type="scientific">Diploscapter pachys</name>
    <dbReference type="NCBI Taxonomy" id="2018661"/>
    <lineage>
        <taxon>Eukaryota</taxon>
        <taxon>Metazoa</taxon>
        <taxon>Ecdysozoa</taxon>
        <taxon>Nematoda</taxon>
        <taxon>Chromadorea</taxon>
        <taxon>Rhabditida</taxon>
        <taxon>Rhabditina</taxon>
        <taxon>Rhabditomorpha</taxon>
        <taxon>Rhabditoidea</taxon>
        <taxon>Rhabditidae</taxon>
        <taxon>Diploscapter</taxon>
    </lineage>
</organism>
<keyword evidence="4" id="KW-1185">Reference proteome</keyword>
<evidence type="ECO:0000256" key="1">
    <source>
        <dbReference type="SAM" id="MobiDB-lite"/>
    </source>
</evidence>
<feature type="signal peptide" evidence="2">
    <location>
        <begin position="1"/>
        <end position="18"/>
    </location>
</feature>
<name>A0A2A2LXQ6_9BILA</name>
<evidence type="ECO:0000256" key="2">
    <source>
        <dbReference type="SAM" id="SignalP"/>
    </source>
</evidence>
<keyword evidence="2" id="KW-0732">Signal</keyword>
<evidence type="ECO:0000313" key="3">
    <source>
        <dbReference type="EMBL" id="PAV90765.1"/>
    </source>
</evidence>
<feature type="region of interest" description="Disordered" evidence="1">
    <location>
        <begin position="21"/>
        <end position="126"/>
    </location>
</feature>
<gene>
    <name evidence="3" type="ORF">WR25_01618</name>
</gene>
<dbReference type="EMBL" id="LIAE01006356">
    <property type="protein sequence ID" value="PAV90765.1"/>
    <property type="molecule type" value="Genomic_DNA"/>
</dbReference>
<feature type="compositionally biased region" description="Acidic residues" evidence="1">
    <location>
        <begin position="236"/>
        <end position="288"/>
    </location>
</feature>
<feature type="compositionally biased region" description="Gly residues" evidence="1">
    <location>
        <begin position="70"/>
        <end position="91"/>
    </location>
</feature>
<feature type="region of interest" description="Disordered" evidence="1">
    <location>
        <begin position="235"/>
        <end position="288"/>
    </location>
</feature>
<sequence length="355" mass="38564">MKSLLVALLGAFVIAVLAAPAPSQGGQKPGQGQQGGQQRPSPPPQGGQQPGQGQQGGNQQRPSPPPQGGQQPGQGGQPPMGGQQPGQGQQGGNQQRPSPPPQGGQQPGQGQQGGNQQRPSPPPQILKPALESIPIAIDKCTALINKAKALIKLLNRANKSGEIEGENNEGYSELGYSYKFLFLPNLLRAIRGDTRRADFVNFIFSAYNLWTDTRGTVSYQMYELANKFLCDPWNDAGEEETLGGGDDIELEEEEEEDEEREDEGIGEESEGEPELNDNEEADNDDGAVSNDEIEIEEAGHDERMAIINAIRGNGRFGEPPMSVERFEELQDILRHRFEGPLEERFDVPIIDIEQQ</sequence>
<protein>
    <submittedName>
        <fullName evidence="3">Uncharacterized protein</fullName>
    </submittedName>
</protein>
<proteinExistence type="predicted"/>
<comment type="caution">
    <text evidence="3">The sequence shown here is derived from an EMBL/GenBank/DDBJ whole genome shotgun (WGS) entry which is preliminary data.</text>
</comment>
<dbReference type="Proteomes" id="UP000218231">
    <property type="component" value="Unassembled WGS sequence"/>
</dbReference>
<reference evidence="3 4" key="1">
    <citation type="journal article" date="2017" name="Curr. Biol.">
        <title>Genome architecture and evolution of a unichromosomal asexual nematode.</title>
        <authorList>
            <person name="Fradin H."/>
            <person name="Zegar C."/>
            <person name="Gutwein M."/>
            <person name="Lucas J."/>
            <person name="Kovtun M."/>
            <person name="Corcoran D."/>
            <person name="Baugh L.R."/>
            <person name="Kiontke K."/>
            <person name="Gunsalus K."/>
            <person name="Fitch D.H."/>
            <person name="Piano F."/>
        </authorList>
    </citation>
    <scope>NUCLEOTIDE SEQUENCE [LARGE SCALE GENOMIC DNA]</scope>
    <source>
        <strain evidence="3">PF1309</strain>
    </source>
</reference>
<dbReference type="AlphaFoldDB" id="A0A2A2LXQ6"/>